<evidence type="ECO:0000256" key="1">
    <source>
        <dbReference type="SAM" id="MobiDB-lite"/>
    </source>
</evidence>
<gene>
    <name evidence="2" type="ORF">ATL51_0254</name>
</gene>
<dbReference type="InterPro" id="IPR027417">
    <property type="entry name" value="P-loop_NTPase"/>
</dbReference>
<accession>A0AA44UV33</accession>
<feature type="region of interest" description="Disordered" evidence="1">
    <location>
        <begin position="29"/>
        <end position="69"/>
    </location>
</feature>
<evidence type="ECO:0008006" key="4">
    <source>
        <dbReference type="Google" id="ProtNLM"/>
    </source>
</evidence>
<name>A0AA44UV33_PSEA5</name>
<dbReference type="Proteomes" id="UP000232453">
    <property type="component" value="Unassembled WGS sequence"/>
</dbReference>
<dbReference type="RefSeq" id="WP_226369789.1">
    <property type="nucleotide sequence ID" value="NZ_JBEPFP010000011.1"/>
</dbReference>
<proteinExistence type="predicted"/>
<feature type="compositionally biased region" description="Low complexity" evidence="1">
    <location>
        <begin position="538"/>
        <end position="578"/>
    </location>
</feature>
<sequence>MSIFGKRRHVQPRTTSDLLSQFTDLDGIPVSAPADPIGPDEERANGRRGGRSRVNQATAPRQGHREPGRGWAAVDAARRAPVYRATTAEVGGLFPLLASNGVPAIGARLGYDTQSGGAFYVHPTEWVLRQMVTNPNLVVFGEPGRGKSSTVVALMLRMMLFGVRSLISGDVKGEYTPLLRSLGITPIALGRGSHHRLNALDLGPIRSRWGTWSTERQREELTGILARWTRLLTALAEAQGYDPTVTDEHVLSTVLNRLVGAEHGADELRPITIPDVVDQLAHPDDDLWQATRFASHRQFLDHTRQITDALSNLVVGPLSGLFDEPTNFDLDWDAPVQSMDLSLLRSRGDQAIAVALTCLGSWSSMITDLQDDGDVRIVVRDEVWRQMRLGLRAVQAVDSDLRLSRAERKIQLLVMHKPSDLLSVGAAGSQEVSIAKDLLALCSTRILLGQSTRVGDELADELGLSEREQAVLTGWAMEGQGRALWKLENRPGMKIQTVLSPTERAIFDTNAGLRSRDDQPHATPQHPALQEPSPPTGRPGRPRLVPVSASTPDPSLDAAAPAAVEHLAAAVRISTNGTGHNGRGSGGAPPRR</sequence>
<dbReference type="Gene3D" id="3.40.50.300">
    <property type="entry name" value="P-loop containing nucleotide triphosphate hydrolases"/>
    <property type="match status" value="2"/>
</dbReference>
<dbReference type="SUPFAM" id="SSF52540">
    <property type="entry name" value="P-loop containing nucleoside triphosphate hydrolases"/>
    <property type="match status" value="1"/>
</dbReference>
<protein>
    <recommendedName>
        <fullName evidence="4">ATP-binding protein</fullName>
    </recommendedName>
</protein>
<dbReference type="AlphaFoldDB" id="A0AA44UV33"/>
<feature type="region of interest" description="Disordered" evidence="1">
    <location>
        <begin position="513"/>
        <end position="592"/>
    </location>
</feature>
<feature type="compositionally biased region" description="Gly residues" evidence="1">
    <location>
        <begin position="579"/>
        <end position="592"/>
    </location>
</feature>
<organism evidence="2 3">
    <name type="scientific">Pseudonocardia alni</name>
    <name type="common">Amycolata alni</name>
    <dbReference type="NCBI Taxonomy" id="33907"/>
    <lineage>
        <taxon>Bacteria</taxon>
        <taxon>Bacillati</taxon>
        <taxon>Actinomycetota</taxon>
        <taxon>Actinomycetes</taxon>
        <taxon>Pseudonocardiales</taxon>
        <taxon>Pseudonocardiaceae</taxon>
        <taxon>Pseudonocardia</taxon>
    </lineage>
</organism>
<evidence type="ECO:0000313" key="3">
    <source>
        <dbReference type="Proteomes" id="UP000232453"/>
    </source>
</evidence>
<reference evidence="2 3" key="1">
    <citation type="submission" date="2017-11" db="EMBL/GenBank/DDBJ databases">
        <title>Sequencing the genomes of 1000 actinobacteria strains.</title>
        <authorList>
            <person name="Klenk H.-P."/>
        </authorList>
    </citation>
    <scope>NUCLEOTIDE SEQUENCE [LARGE SCALE GENOMIC DNA]</scope>
    <source>
        <strain evidence="2 3">DSM 44104</strain>
    </source>
</reference>
<evidence type="ECO:0000313" key="2">
    <source>
        <dbReference type="EMBL" id="PKB41292.1"/>
    </source>
</evidence>
<comment type="caution">
    <text evidence="2">The sequence shown here is derived from an EMBL/GenBank/DDBJ whole genome shotgun (WGS) entry which is preliminary data.</text>
</comment>
<dbReference type="EMBL" id="PHUJ01000002">
    <property type="protein sequence ID" value="PKB41292.1"/>
    <property type="molecule type" value="Genomic_DNA"/>
</dbReference>